<dbReference type="EMBL" id="BMAO01000046">
    <property type="protein sequence ID" value="GFQ63948.1"/>
    <property type="molecule type" value="Genomic_DNA"/>
</dbReference>
<organism evidence="2 3">
    <name type="scientific">Trichonephila clavata</name>
    <name type="common">Joro spider</name>
    <name type="synonym">Nephila clavata</name>
    <dbReference type="NCBI Taxonomy" id="2740835"/>
    <lineage>
        <taxon>Eukaryota</taxon>
        <taxon>Metazoa</taxon>
        <taxon>Ecdysozoa</taxon>
        <taxon>Arthropoda</taxon>
        <taxon>Chelicerata</taxon>
        <taxon>Arachnida</taxon>
        <taxon>Araneae</taxon>
        <taxon>Araneomorphae</taxon>
        <taxon>Entelegynae</taxon>
        <taxon>Araneoidea</taxon>
        <taxon>Nephilidae</taxon>
        <taxon>Trichonephila</taxon>
    </lineage>
</organism>
<sequence>MDGAPPSYLPNNPSFLQDPWKSPHSFSPISHTEFDDPPEDKSCGDPQDFESPVDLNINSFSFSPVDMEPLTSLFSFSACSPPYKDYSPFKEYKNHDTNDVYVSMKHSLMHGNGSPLNGSTSSQSFGGQLSPLGSMSHNIYNQSIARSEYFIQ</sequence>
<protein>
    <submittedName>
        <fullName evidence="2">Uncharacterized protein</fullName>
    </submittedName>
</protein>
<comment type="caution">
    <text evidence="2">The sequence shown here is derived from an EMBL/GenBank/DDBJ whole genome shotgun (WGS) entry which is preliminary data.</text>
</comment>
<proteinExistence type="predicted"/>
<keyword evidence="3" id="KW-1185">Reference proteome</keyword>
<evidence type="ECO:0000313" key="2">
    <source>
        <dbReference type="EMBL" id="GFQ63948.1"/>
    </source>
</evidence>
<dbReference type="AlphaFoldDB" id="A0A8X6K848"/>
<evidence type="ECO:0000313" key="3">
    <source>
        <dbReference type="Proteomes" id="UP000887116"/>
    </source>
</evidence>
<accession>A0A8X6K848</accession>
<gene>
    <name evidence="2" type="primary">AVEN_61049_1</name>
    <name evidence="2" type="ORF">TNCT_150741</name>
</gene>
<name>A0A8X6K848_TRICU</name>
<evidence type="ECO:0000256" key="1">
    <source>
        <dbReference type="SAM" id="MobiDB-lite"/>
    </source>
</evidence>
<reference evidence="2" key="1">
    <citation type="submission" date="2020-07" db="EMBL/GenBank/DDBJ databases">
        <title>Multicomponent nature underlies the extraordinary mechanical properties of spider dragline silk.</title>
        <authorList>
            <person name="Kono N."/>
            <person name="Nakamura H."/>
            <person name="Mori M."/>
            <person name="Yoshida Y."/>
            <person name="Ohtoshi R."/>
            <person name="Malay A.D."/>
            <person name="Moran D.A.P."/>
            <person name="Tomita M."/>
            <person name="Numata K."/>
            <person name="Arakawa K."/>
        </authorList>
    </citation>
    <scope>NUCLEOTIDE SEQUENCE</scope>
</reference>
<dbReference type="OrthoDB" id="8113227at2759"/>
<dbReference type="Proteomes" id="UP000887116">
    <property type="component" value="Unassembled WGS sequence"/>
</dbReference>
<feature type="region of interest" description="Disordered" evidence="1">
    <location>
        <begin position="1"/>
        <end position="52"/>
    </location>
</feature>